<feature type="region of interest" description="Disordered" evidence="1">
    <location>
        <begin position="1"/>
        <end position="51"/>
    </location>
</feature>
<protein>
    <submittedName>
        <fullName evidence="2">Uncharacterized protein</fullName>
    </submittedName>
</protein>
<sequence>MIHFSAMQEDSTRQNTIVGKPSGPTTAGKSQHTGNHRTRKRAGHARKDHVKDHRLRLFDAAKQTVAGEHLTKDFLLLDDLA</sequence>
<reference evidence="2 3" key="1">
    <citation type="submission" date="2019-09" db="EMBL/GenBank/DDBJ databases">
        <title>Biological control of the noxious weed angled onion (Allium triquetrum) thwarted by endophytic bacteria in Victoria, Australia.</title>
        <authorList>
            <person name="Tehranchian P."/>
            <person name="Adair R.J."/>
            <person name="Van T.H."/>
            <person name="Morrison P.D."/>
            <person name="Williams H."/>
            <person name="Lawrie A.C."/>
        </authorList>
    </citation>
    <scope>NUCLEOTIDE SEQUENCE [LARGE SCALE GENOMIC DNA]</scope>
    <source>
        <strain evidence="2 3">RPTAtOch1</strain>
    </source>
</reference>
<evidence type="ECO:0000313" key="2">
    <source>
        <dbReference type="EMBL" id="KAA9367275.1"/>
    </source>
</evidence>
<organism evidence="2 3">
    <name type="scientific">Ochrobactrum quorumnocens</name>
    <dbReference type="NCBI Taxonomy" id="271865"/>
    <lineage>
        <taxon>Bacteria</taxon>
        <taxon>Pseudomonadati</taxon>
        <taxon>Pseudomonadota</taxon>
        <taxon>Alphaproteobacteria</taxon>
        <taxon>Hyphomicrobiales</taxon>
        <taxon>Brucellaceae</taxon>
        <taxon>Brucella/Ochrobactrum group</taxon>
        <taxon>Ochrobactrum</taxon>
    </lineage>
</organism>
<keyword evidence="3" id="KW-1185">Reference proteome</keyword>
<gene>
    <name evidence="2" type="ORF">F3W84_14230</name>
</gene>
<dbReference type="RefSeq" id="WP_151094127.1">
    <property type="nucleotide sequence ID" value="NZ_JBLZNM010000030.1"/>
</dbReference>
<dbReference type="Proteomes" id="UP000327108">
    <property type="component" value="Unassembled WGS sequence"/>
</dbReference>
<proteinExistence type="predicted"/>
<feature type="compositionally biased region" description="Basic residues" evidence="1">
    <location>
        <begin position="34"/>
        <end position="48"/>
    </location>
</feature>
<feature type="compositionally biased region" description="Polar residues" evidence="1">
    <location>
        <begin position="13"/>
        <end position="33"/>
    </location>
</feature>
<accession>A0A5N1K1D2</accession>
<dbReference type="AlphaFoldDB" id="A0A5N1K1D2"/>
<evidence type="ECO:0000313" key="3">
    <source>
        <dbReference type="Proteomes" id="UP000327108"/>
    </source>
</evidence>
<evidence type="ECO:0000256" key="1">
    <source>
        <dbReference type="SAM" id="MobiDB-lite"/>
    </source>
</evidence>
<comment type="caution">
    <text evidence="2">The sequence shown here is derived from an EMBL/GenBank/DDBJ whole genome shotgun (WGS) entry which is preliminary data.</text>
</comment>
<name>A0A5N1K1D2_9HYPH</name>
<dbReference type="EMBL" id="VYXQ01000013">
    <property type="protein sequence ID" value="KAA9367275.1"/>
    <property type="molecule type" value="Genomic_DNA"/>
</dbReference>